<organism evidence="2 3">
    <name type="scientific">Pseudomonas syringae pv. spinaceae</name>
    <dbReference type="NCBI Taxonomy" id="264459"/>
    <lineage>
        <taxon>Bacteria</taxon>
        <taxon>Pseudomonadati</taxon>
        <taxon>Pseudomonadota</taxon>
        <taxon>Gammaproteobacteria</taxon>
        <taxon>Pseudomonadales</taxon>
        <taxon>Pseudomonadaceae</taxon>
        <taxon>Pseudomonas</taxon>
        <taxon>Pseudomonas syringae</taxon>
    </lineage>
</organism>
<evidence type="ECO:0000313" key="3">
    <source>
        <dbReference type="Proteomes" id="UP000050384"/>
    </source>
</evidence>
<evidence type="ECO:0000313" key="2">
    <source>
        <dbReference type="EMBL" id="KPZ07766.1"/>
    </source>
</evidence>
<accession>A0A0Q0CGK7</accession>
<name>A0A0Q0CGK7_PSESX</name>
<reference evidence="2 3" key="1">
    <citation type="submission" date="2015-09" db="EMBL/GenBank/DDBJ databases">
        <title>Genome announcement of multiple Pseudomonas syringae strains.</title>
        <authorList>
            <person name="Thakur S."/>
            <person name="Wang P.W."/>
            <person name="Gong Y."/>
            <person name="Weir B.S."/>
            <person name="Guttman D.S."/>
        </authorList>
    </citation>
    <scope>NUCLEOTIDE SEQUENCE [LARGE SCALE GENOMIC DNA]</scope>
    <source>
        <strain evidence="2 3">ICMP16929</strain>
    </source>
</reference>
<gene>
    <name evidence="2" type="ORF">ALO94_200991</name>
</gene>
<proteinExistence type="predicted"/>
<comment type="caution">
    <text evidence="2">The sequence shown here is derived from an EMBL/GenBank/DDBJ whole genome shotgun (WGS) entry which is preliminary data.</text>
</comment>
<dbReference type="Proteomes" id="UP000050384">
    <property type="component" value="Unassembled WGS sequence"/>
</dbReference>
<dbReference type="AlphaFoldDB" id="A0A0Q0CGK7"/>
<feature type="region of interest" description="Disordered" evidence="1">
    <location>
        <begin position="140"/>
        <end position="160"/>
    </location>
</feature>
<sequence length="171" mass="18783">MGNHRFPTFQGFWRGVFRIVEKGCVCGFGGVGSVGCICVRGSCDLFNRSGRGSRFSRCSLGRRICAGLRLDLIIHIGIGSCPATALEQKSQDRRRGLLGSCRRALRVAGRLTELHAGLPTATRRCRQGFGKRRLNSQSQFARGGLVHDNEGRTGYTHGELPSESERWQLCG</sequence>
<protein>
    <submittedName>
        <fullName evidence="2">GIY-YIG nuclease</fullName>
    </submittedName>
</protein>
<dbReference type="EMBL" id="LJRI01000279">
    <property type="protein sequence ID" value="KPZ07766.1"/>
    <property type="molecule type" value="Genomic_DNA"/>
</dbReference>
<evidence type="ECO:0000256" key="1">
    <source>
        <dbReference type="SAM" id="MobiDB-lite"/>
    </source>
</evidence>